<keyword evidence="1" id="KW-0812">Transmembrane</keyword>
<dbReference type="InterPro" id="IPR051082">
    <property type="entry name" value="Pentapeptide-BTB/POZ_domain"/>
</dbReference>
<keyword evidence="1" id="KW-0472">Membrane</keyword>
<name>A0ABU0T5N6_9ACTN</name>
<dbReference type="Gene3D" id="2.160.20.80">
    <property type="entry name" value="E3 ubiquitin-protein ligase SopA"/>
    <property type="match status" value="1"/>
</dbReference>
<feature type="transmembrane region" description="Helical" evidence="1">
    <location>
        <begin position="61"/>
        <end position="78"/>
    </location>
</feature>
<proteinExistence type="predicted"/>
<dbReference type="Pfam" id="PF00805">
    <property type="entry name" value="Pentapeptide"/>
    <property type="match status" value="2"/>
</dbReference>
<dbReference type="Proteomes" id="UP001230328">
    <property type="component" value="Unassembled WGS sequence"/>
</dbReference>
<evidence type="ECO:0000256" key="1">
    <source>
        <dbReference type="SAM" id="Phobius"/>
    </source>
</evidence>
<dbReference type="EMBL" id="JAUSZI010000002">
    <property type="protein sequence ID" value="MDQ1031114.1"/>
    <property type="molecule type" value="Genomic_DNA"/>
</dbReference>
<comment type="caution">
    <text evidence="2">The sequence shown here is derived from an EMBL/GenBank/DDBJ whole genome shotgun (WGS) entry which is preliminary data.</text>
</comment>
<protein>
    <submittedName>
        <fullName evidence="2">Uncharacterized protein YjbI with pentapeptide repeats</fullName>
    </submittedName>
</protein>
<feature type="transmembrane region" description="Helical" evidence="1">
    <location>
        <begin position="12"/>
        <end position="41"/>
    </location>
</feature>
<organism evidence="2 3">
    <name type="scientific">Streptomyces umbrinus</name>
    <dbReference type="NCBI Taxonomy" id="67370"/>
    <lineage>
        <taxon>Bacteria</taxon>
        <taxon>Bacillati</taxon>
        <taxon>Actinomycetota</taxon>
        <taxon>Actinomycetes</taxon>
        <taxon>Kitasatosporales</taxon>
        <taxon>Streptomycetaceae</taxon>
        <taxon>Streptomyces</taxon>
        <taxon>Streptomyces phaeochromogenes group</taxon>
    </lineage>
</organism>
<sequence>MKDLTFSMSRRSVRACILVLITVLIAVLIVLLIGPVAHWIARHDKGGAPSPEQIDAVRGRLFQVATGILALGAFWFTARNYGIMRDQHQLAQRGQTSERFVQAVELLGSSSMDVRIGAVYVLEGISRDSSQDHPVVMEVLCSFVRRRSGERSEPEVGVSGDVRPPPPDMQAALTVIARRDHTRDCTPMFLEGANLAGANLEGAHLRRADMTNTNLRQARLHGADLQNAFFSRADVSYAYLHGADLRHADLRWAKMEHVWANRTDFRCATFWGADLRRGDLHRADLRNADLSRKEVDLVTPPGSSSSMTHLTGPFPEGWQISSYHFPSVKMDQAILLGAQLEGADLRGAESLTREQVQATANYSEHLLPADL</sequence>
<dbReference type="PANTHER" id="PTHR14136:SF17">
    <property type="entry name" value="BTB_POZ DOMAIN-CONTAINING PROTEIN KCTD9"/>
    <property type="match status" value="1"/>
</dbReference>
<evidence type="ECO:0000313" key="3">
    <source>
        <dbReference type="Proteomes" id="UP001230328"/>
    </source>
</evidence>
<gene>
    <name evidence="2" type="ORF">QF035_008696</name>
</gene>
<keyword evidence="3" id="KW-1185">Reference proteome</keyword>
<keyword evidence="1" id="KW-1133">Transmembrane helix</keyword>
<accession>A0ABU0T5N6</accession>
<dbReference type="SUPFAM" id="SSF141571">
    <property type="entry name" value="Pentapeptide repeat-like"/>
    <property type="match status" value="1"/>
</dbReference>
<reference evidence="2 3" key="1">
    <citation type="submission" date="2023-07" db="EMBL/GenBank/DDBJ databases">
        <title>Comparative genomics of wheat-associated soil bacteria to identify genetic determinants of phenazine resistance.</title>
        <authorList>
            <person name="Mouncey N."/>
        </authorList>
    </citation>
    <scope>NUCLEOTIDE SEQUENCE [LARGE SCALE GENOMIC DNA]</scope>
    <source>
        <strain evidence="2 3">V2I4</strain>
    </source>
</reference>
<evidence type="ECO:0000313" key="2">
    <source>
        <dbReference type="EMBL" id="MDQ1031114.1"/>
    </source>
</evidence>
<dbReference type="PANTHER" id="PTHR14136">
    <property type="entry name" value="BTB_POZ DOMAIN-CONTAINING PROTEIN KCTD9"/>
    <property type="match status" value="1"/>
</dbReference>
<dbReference type="InterPro" id="IPR001646">
    <property type="entry name" value="5peptide_repeat"/>
</dbReference>